<reference evidence="3 4" key="1">
    <citation type="submission" date="2019-11" db="EMBL/GenBank/DDBJ databases">
        <title>Eggerthellaceae novel genus isolated from the rectal contents of marmort.</title>
        <authorList>
            <person name="Zhang G."/>
        </authorList>
    </citation>
    <scope>NUCLEOTIDE SEQUENCE [LARGE SCALE GENOMIC DNA]</scope>
    <source>
        <strain evidence="4">zg-886</strain>
    </source>
</reference>
<dbReference type="SUPFAM" id="SSF53271">
    <property type="entry name" value="PRTase-like"/>
    <property type="match status" value="1"/>
</dbReference>
<comment type="caution">
    <text evidence="3">The sequence shown here is derived from an EMBL/GenBank/DDBJ whole genome shotgun (WGS) entry which is preliminary data.</text>
</comment>
<accession>A0ABX0IJ66</accession>
<dbReference type="RefSeq" id="WP_166340328.1">
    <property type="nucleotide sequence ID" value="NZ_WPCR01000013.1"/>
</dbReference>
<evidence type="ECO:0000313" key="3">
    <source>
        <dbReference type="EMBL" id="NHM14887.1"/>
    </source>
</evidence>
<dbReference type="Proteomes" id="UP000636394">
    <property type="component" value="Unassembled WGS sequence"/>
</dbReference>
<dbReference type="CDD" id="cd06223">
    <property type="entry name" value="PRTases_typeI"/>
    <property type="match status" value="1"/>
</dbReference>
<dbReference type="Gene3D" id="3.40.50.2020">
    <property type="match status" value="2"/>
</dbReference>
<evidence type="ECO:0000313" key="4">
    <source>
        <dbReference type="Proteomes" id="UP000636394"/>
    </source>
</evidence>
<dbReference type="SMART" id="SM01400">
    <property type="entry name" value="Pribosyltran_N"/>
    <property type="match status" value="1"/>
</dbReference>
<proteinExistence type="predicted"/>
<dbReference type="InterPro" id="IPR000836">
    <property type="entry name" value="PRTase_dom"/>
</dbReference>
<feature type="domain" description="Ribose-phosphate pyrophosphokinase N-terminal" evidence="2">
    <location>
        <begin position="8"/>
        <end position="128"/>
    </location>
</feature>
<dbReference type="NCBIfam" id="NF002320">
    <property type="entry name" value="PRK01259.1"/>
    <property type="match status" value="1"/>
</dbReference>
<keyword evidence="4" id="KW-1185">Reference proteome</keyword>
<dbReference type="Pfam" id="PF13793">
    <property type="entry name" value="Pribosyltran_N"/>
    <property type="match status" value="1"/>
</dbReference>
<sequence length="320" mass="34546">MTGMEKRMAVFAGSVNPELAHVIADELNVELGNIKLEKFANGEMYARYQESVRGADVFIIQSVCAGNDFDVNDALMELLIMTDAAKRASARSISAVITHYGYARQDRKAQPREPITAKLVAGLITASGVDNVITIDLHQDAIQGFFDIPVNHMTAMPIFVNYFSNMGFDPEKLCVVSPDVGRAKAAKKFSSMLGCDLAIMHKDRPKHNQAEITALIGNVTDKTCILNDDMIDTAGSLVAAATLKAKGAAKVYACATHGLFSGPAYDRIENSCIEEVVVTDAVPVPLERQTGKVKVLSVGPLVAQTISRVYTNGCVSKLFE</sequence>
<dbReference type="InterPro" id="IPR029057">
    <property type="entry name" value="PRTase-like"/>
</dbReference>
<dbReference type="PANTHER" id="PTHR10210:SF41">
    <property type="entry name" value="RIBOSE-PHOSPHATE PYROPHOSPHOKINASE 1, CHLOROPLASTIC"/>
    <property type="match status" value="1"/>
</dbReference>
<dbReference type="EC" id="2.7.6.1" evidence="3"/>
<dbReference type="PANTHER" id="PTHR10210">
    <property type="entry name" value="RIBOSE-PHOSPHATE DIPHOSPHOKINASE FAMILY MEMBER"/>
    <property type="match status" value="1"/>
</dbReference>
<evidence type="ECO:0000259" key="2">
    <source>
        <dbReference type="Pfam" id="PF13793"/>
    </source>
</evidence>
<protein>
    <submittedName>
        <fullName evidence="3">Ribose-phosphate diphosphokinase</fullName>
        <ecNumber evidence="3">2.7.6.1</ecNumber>
    </submittedName>
</protein>
<name>A0ABX0IJ66_9ACTN</name>
<dbReference type="InterPro" id="IPR005946">
    <property type="entry name" value="Rib-P_diPkinase"/>
</dbReference>
<keyword evidence="3" id="KW-0808">Transferase</keyword>
<evidence type="ECO:0000256" key="1">
    <source>
        <dbReference type="ARBA" id="ARBA00022727"/>
    </source>
</evidence>
<gene>
    <name evidence="3" type="primary">prs</name>
    <name evidence="3" type="ORF">GMI68_08990</name>
</gene>
<organism evidence="3 4">
    <name type="scientific">Xiamenia xianingshaonis</name>
    <dbReference type="NCBI Taxonomy" id="2682776"/>
    <lineage>
        <taxon>Bacteria</taxon>
        <taxon>Bacillati</taxon>
        <taxon>Actinomycetota</taxon>
        <taxon>Coriobacteriia</taxon>
        <taxon>Eggerthellales</taxon>
        <taxon>Eggerthellaceae</taxon>
        <taxon>Xiamenia</taxon>
    </lineage>
</organism>
<dbReference type="InterPro" id="IPR029099">
    <property type="entry name" value="Pribosyltran_N"/>
</dbReference>
<keyword evidence="1" id="KW-0545">Nucleotide biosynthesis</keyword>
<dbReference type="GO" id="GO:0004749">
    <property type="term" value="F:ribose phosphate diphosphokinase activity"/>
    <property type="evidence" value="ECO:0007669"/>
    <property type="project" value="UniProtKB-EC"/>
</dbReference>
<dbReference type="Pfam" id="PF14572">
    <property type="entry name" value="Pribosyl_synth"/>
    <property type="match status" value="1"/>
</dbReference>
<dbReference type="EMBL" id="WPCR01000013">
    <property type="protein sequence ID" value="NHM14887.1"/>
    <property type="molecule type" value="Genomic_DNA"/>
</dbReference>
<dbReference type="NCBIfam" id="TIGR01251">
    <property type="entry name" value="ribP_PPkin"/>
    <property type="match status" value="1"/>
</dbReference>